<dbReference type="WBParaSite" id="ACRNAN_Path_1365.g5359.t1">
    <property type="protein sequence ID" value="ACRNAN_Path_1365.g5359.t1"/>
    <property type="gene ID" value="ACRNAN_Path_1365.g5359"/>
</dbReference>
<evidence type="ECO:0000256" key="4">
    <source>
        <dbReference type="ARBA" id="ARBA00022670"/>
    </source>
</evidence>
<evidence type="ECO:0000313" key="15">
    <source>
        <dbReference type="WBParaSite" id="ACRNAN_Path_1365.g5359.t1"/>
    </source>
</evidence>
<proteinExistence type="inferred from homology"/>
<comment type="function">
    <text evidence="13">Metalloprotease that acts as a negative regulator of the Wnt signaling pathway.</text>
</comment>
<dbReference type="GO" id="GO:0004222">
    <property type="term" value="F:metalloendopeptidase activity"/>
    <property type="evidence" value="ECO:0007669"/>
    <property type="project" value="UniProtKB-UniRule"/>
</dbReference>
<reference evidence="15" key="1">
    <citation type="submission" date="2022-11" db="UniProtKB">
        <authorList>
            <consortium name="WormBaseParasite"/>
        </authorList>
    </citation>
    <scope>IDENTIFICATION</scope>
</reference>
<dbReference type="PANTHER" id="PTHR31120">
    <property type="entry name" value="METALLOPROTEASE TIKI"/>
    <property type="match status" value="1"/>
</dbReference>
<dbReference type="Proteomes" id="UP000887540">
    <property type="component" value="Unplaced"/>
</dbReference>
<dbReference type="PANTHER" id="PTHR31120:SF6">
    <property type="entry name" value="METALLOPROTEASE TIKI HOMOLOG"/>
    <property type="match status" value="1"/>
</dbReference>
<comment type="subcellular location">
    <subcellularLocation>
        <location evidence="13">Cell membrane</location>
        <topology evidence="13">Single-pass type I membrane protein</topology>
    </subcellularLocation>
    <subcellularLocation>
        <location evidence="2">Membrane</location>
        <topology evidence="2">Single-pass type I membrane protein</topology>
    </subcellularLocation>
</comment>
<evidence type="ECO:0000256" key="9">
    <source>
        <dbReference type="ARBA" id="ARBA00022989"/>
    </source>
</evidence>
<evidence type="ECO:0000256" key="6">
    <source>
        <dbReference type="ARBA" id="ARBA00022723"/>
    </source>
</evidence>
<evidence type="ECO:0000256" key="7">
    <source>
        <dbReference type="ARBA" id="ARBA00022729"/>
    </source>
</evidence>
<keyword evidence="13" id="KW-0879">Wnt signaling pathway</keyword>
<dbReference type="AlphaFoldDB" id="A0A914BZI4"/>
<keyword evidence="6 13" id="KW-0479">Metal-binding</keyword>
<dbReference type="GO" id="GO:0005886">
    <property type="term" value="C:plasma membrane"/>
    <property type="evidence" value="ECO:0007669"/>
    <property type="project" value="UniProtKB-SubCell"/>
</dbReference>
<dbReference type="GO" id="GO:0030178">
    <property type="term" value="P:negative regulation of Wnt signaling pathway"/>
    <property type="evidence" value="ECO:0007669"/>
    <property type="project" value="UniProtKB-UniRule"/>
</dbReference>
<evidence type="ECO:0000256" key="13">
    <source>
        <dbReference type="RuleBase" id="RU369069"/>
    </source>
</evidence>
<sequence>MNIFSVQKSKLKEMEDEKKIREKELEEVDKPRIYYVTRMICNIILCFILIVIILCLLYSYKHIHSVVKDDCPKVPEEQKSSHLWEIRSDKLKAKSFLFGTNHIHYEAVWDSVSSTSKEAILNADVIGLERTNTNAKTPFMQCYFLENNKTLQDVLSPEAYANFEQYLKGIYTKMITIHPRVKLDPRLNMMITDTLFNRFMHLKPFYFYLMFSAFIQQFKESLSFQAPKIITLDSYIEYLAIQSNKTLVSIETEESRCNPVLAEINEMSVIFNYLPDISFDDIKAAEKSSIIKSSETIQRYRCGILRKPLKTNRDRYERYGFLPKDYNDEKETEAIDKLIKRIEKGTLEVRNSIMALKINDFLTNNADLSHVFAAGLDHYTEPYNVREILEKTYGYKIVEIKNN</sequence>
<evidence type="ECO:0000256" key="12">
    <source>
        <dbReference type="ARBA" id="ARBA00023180"/>
    </source>
</evidence>
<keyword evidence="7 13" id="KW-0732">Signal</keyword>
<comment type="cofactor">
    <cofactor evidence="13">
        <name>Mn(2+)</name>
        <dbReference type="ChEBI" id="CHEBI:29035"/>
    </cofactor>
    <cofactor evidence="13">
        <name>Co(2+)</name>
        <dbReference type="ChEBI" id="CHEBI:48828"/>
    </cofactor>
    <text evidence="13">Divalent metal cations. Mn(2+) or Co(2+).</text>
</comment>
<organism evidence="14 15">
    <name type="scientific">Acrobeloides nanus</name>
    <dbReference type="NCBI Taxonomy" id="290746"/>
    <lineage>
        <taxon>Eukaryota</taxon>
        <taxon>Metazoa</taxon>
        <taxon>Ecdysozoa</taxon>
        <taxon>Nematoda</taxon>
        <taxon>Chromadorea</taxon>
        <taxon>Rhabditida</taxon>
        <taxon>Tylenchina</taxon>
        <taxon>Cephalobomorpha</taxon>
        <taxon>Cephaloboidea</taxon>
        <taxon>Cephalobidae</taxon>
        <taxon>Acrobeloides</taxon>
    </lineage>
</organism>
<keyword evidence="4 13" id="KW-0645">Protease</keyword>
<evidence type="ECO:0000256" key="5">
    <source>
        <dbReference type="ARBA" id="ARBA00022692"/>
    </source>
</evidence>
<keyword evidence="8 13" id="KW-0378">Hydrolase</keyword>
<keyword evidence="5 13" id="KW-0812">Transmembrane</keyword>
<keyword evidence="11 13" id="KW-0472">Membrane</keyword>
<feature type="transmembrane region" description="Helical" evidence="13">
    <location>
        <begin position="40"/>
        <end position="60"/>
    </location>
</feature>
<evidence type="ECO:0000256" key="11">
    <source>
        <dbReference type="ARBA" id="ARBA00023136"/>
    </source>
</evidence>
<comment type="similarity">
    <text evidence="3 13">Belongs to the TIKI family.</text>
</comment>
<comment type="cofactor">
    <cofactor evidence="1">
        <name>Co(2+)</name>
        <dbReference type="ChEBI" id="CHEBI:48828"/>
    </cofactor>
</comment>
<keyword evidence="10 13" id="KW-0482">Metalloprotease</keyword>
<evidence type="ECO:0000256" key="10">
    <source>
        <dbReference type="ARBA" id="ARBA00023049"/>
    </source>
</evidence>
<evidence type="ECO:0000256" key="1">
    <source>
        <dbReference type="ARBA" id="ARBA00001941"/>
    </source>
</evidence>
<dbReference type="Pfam" id="PF01963">
    <property type="entry name" value="TraB_PrgY_gumN"/>
    <property type="match status" value="1"/>
</dbReference>
<dbReference type="GO" id="GO:0046872">
    <property type="term" value="F:metal ion binding"/>
    <property type="evidence" value="ECO:0007669"/>
    <property type="project" value="UniProtKB-UniRule"/>
</dbReference>
<keyword evidence="13" id="KW-1003">Cell membrane</keyword>
<evidence type="ECO:0000256" key="2">
    <source>
        <dbReference type="ARBA" id="ARBA00004479"/>
    </source>
</evidence>
<dbReference type="GO" id="GO:0016055">
    <property type="term" value="P:Wnt signaling pathway"/>
    <property type="evidence" value="ECO:0007669"/>
    <property type="project" value="UniProtKB-KW"/>
</dbReference>
<evidence type="ECO:0000313" key="14">
    <source>
        <dbReference type="Proteomes" id="UP000887540"/>
    </source>
</evidence>
<dbReference type="GO" id="GO:0006508">
    <property type="term" value="P:proteolysis"/>
    <property type="evidence" value="ECO:0007669"/>
    <property type="project" value="UniProtKB-KW"/>
</dbReference>
<dbReference type="CDD" id="cd14789">
    <property type="entry name" value="Tiki"/>
    <property type="match status" value="1"/>
</dbReference>
<evidence type="ECO:0000256" key="8">
    <source>
        <dbReference type="ARBA" id="ARBA00022801"/>
    </source>
</evidence>
<keyword evidence="12" id="KW-0325">Glycoprotein</keyword>
<accession>A0A914BZI4</accession>
<dbReference type="InterPro" id="IPR040230">
    <property type="entry name" value="TIKI1/2-like"/>
</dbReference>
<dbReference type="EC" id="3.4.-.-" evidence="13"/>
<keyword evidence="9 13" id="KW-1133">Transmembrane helix</keyword>
<evidence type="ECO:0000256" key="3">
    <source>
        <dbReference type="ARBA" id="ARBA00008261"/>
    </source>
</evidence>
<protein>
    <recommendedName>
        <fullName evidence="13">Metalloprotease TIKI homolog</fullName>
        <ecNumber evidence="13">3.4.-.-</ecNumber>
    </recommendedName>
</protein>
<name>A0A914BZI4_9BILA</name>
<keyword evidence="14" id="KW-1185">Reference proteome</keyword>
<dbReference type="InterPro" id="IPR002816">
    <property type="entry name" value="TraB/PrgY/GumN_fam"/>
</dbReference>